<feature type="signal peptide" evidence="7">
    <location>
        <begin position="1"/>
        <end position="30"/>
    </location>
</feature>
<dbReference type="RefSeq" id="WP_207854388.1">
    <property type="nucleotide sequence ID" value="NZ_JAFVMG010000008.1"/>
</dbReference>
<evidence type="ECO:0000259" key="8">
    <source>
        <dbReference type="Pfam" id="PF01435"/>
    </source>
</evidence>
<evidence type="ECO:0000256" key="7">
    <source>
        <dbReference type="SAM" id="SignalP"/>
    </source>
</evidence>
<keyword evidence="5" id="KW-0862">Zinc</keyword>
<keyword evidence="6" id="KW-0482">Metalloprotease</keyword>
<evidence type="ECO:0000313" key="9">
    <source>
        <dbReference type="EMBL" id="MBO1328548.1"/>
    </source>
</evidence>
<keyword evidence="3" id="KW-0479">Metal-binding</keyword>
<accession>A0ABS3LMF2</accession>
<reference evidence="9 10" key="1">
    <citation type="submission" date="2021-03" db="EMBL/GenBank/DDBJ databases">
        <title>The complete genome sequence of Acetobacter suratthaniensis TBRC 1719.</title>
        <authorList>
            <person name="Charoenyingcharoen P."/>
            <person name="Yukphan P."/>
        </authorList>
    </citation>
    <scope>NUCLEOTIDE SEQUENCE [LARGE SCALE GENOMIC DNA]</scope>
    <source>
        <strain evidence="9 10">TBRC 1719</strain>
    </source>
</reference>
<dbReference type="PANTHER" id="PTHR22726">
    <property type="entry name" value="METALLOENDOPEPTIDASE OMA1"/>
    <property type="match status" value="1"/>
</dbReference>
<name>A0ABS3LMF2_9PROT</name>
<dbReference type="Proteomes" id="UP000664399">
    <property type="component" value="Unassembled WGS sequence"/>
</dbReference>
<evidence type="ECO:0000256" key="5">
    <source>
        <dbReference type="ARBA" id="ARBA00022833"/>
    </source>
</evidence>
<dbReference type="EMBL" id="JAFVMG010000008">
    <property type="protein sequence ID" value="MBO1328548.1"/>
    <property type="molecule type" value="Genomic_DNA"/>
</dbReference>
<dbReference type="Pfam" id="PF01435">
    <property type="entry name" value="Peptidase_M48"/>
    <property type="match status" value="1"/>
</dbReference>
<keyword evidence="4" id="KW-0378">Hydrolase</keyword>
<feature type="chain" id="PRO_5046976006" evidence="7">
    <location>
        <begin position="31"/>
        <end position="487"/>
    </location>
</feature>
<gene>
    <name evidence="9" type="ORF">J2D75_08665</name>
</gene>
<dbReference type="PANTHER" id="PTHR22726:SF1">
    <property type="entry name" value="METALLOENDOPEPTIDASE OMA1, MITOCHONDRIAL"/>
    <property type="match status" value="1"/>
</dbReference>
<evidence type="ECO:0000256" key="3">
    <source>
        <dbReference type="ARBA" id="ARBA00022723"/>
    </source>
</evidence>
<organism evidence="9 10">
    <name type="scientific">Acetobacter suratthaniensis</name>
    <dbReference type="NCBI Taxonomy" id="1502841"/>
    <lineage>
        <taxon>Bacteria</taxon>
        <taxon>Pseudomonadati</taxon>
        <taxon>Pseudomonadota</taxon>
        <taxon>Alphaproteobacteria</taxon>
        <taxon>Acetobacterales</taxon>
        <taxon>Acetobacteraceae</taxon>
        <taxon>Acetobacter</taxon>
    </lineage>
</organism>
<evidence type="ECO:0000256" key="6">
    <source>
        <dbReference type="ARBA" id="ARBA00023049"/>
    </source>
</evidence>
<evidence type="ECO:0000256" key="1">
    <source>
        <dbReference type="ARBA" id="ARBA00001947"/>
    </source>
</evidence>
<proteinExistence type="predicted"/>
<comment type="cofactor">
    <cofactor evidence="1">
        <name>Zn(2+)</name>
        <dbReference type="ChEBI" id="CHEBI:29105"/>
    </cofactor>
</comment>
<keyword evidence="2" id="KW-0645">Protease</keyword>
<comment type="caution">
    <text evidence="9">The sequence shown here is derived from an EMBL/GenBank/DDBJ whole genome shotgun (WGS) entry which is preliminary data.</text>
</comment>
<dbReference type="Gene3D" id="3.30.2010.10">
    <property type="entry name" value="Metalloproteases ('zincins'), catalytic domain"/>
    <property type="match status" value="1"/>
</dbReference>
<sequence>MKNNIFSRFMLMVCAATFLTGAASSRVAQAHDKFIDDVSIPAEYPPLPPETQSLSPFNLQEVGTFSDPSTEAYLRDIVDRLLAGWKGPRPEIPILLVPSMSFASEVSAGGVMFIYAGTLDYMRKTPDVQTEDMIAFILAHELSHILLGHTRNRTDVQNTTQRVMGGVDIAASLVSRFNIGGGGDIAKTVLLSDFGSNLISAQTAFPAWSRKQEKAADLMAVDLMAQAGYSLDAAPSMLGLIAQAEDRDNAEKEKTQKDLIEAGPAQSANGQKGFGVQVNAGSWLMRKWDTLGGSHPSASARQERVAQYIAHTYGDTMNPEHRAPFQKFINSAHMRTMLQDVEILSEMTDQIKANNFKAVQSEQSHLHEPLANSQISLFYGAIANSALHHPSTVATNMIERAASRPDVTRQIAWLEAASLENQGKNDQALAYMAKMQDDFQDNSFYIKRINLLRKMNRMNDASLLAMECVSHGDTSIRDACVAAGKGE</sequence>
<evidence type="ECO:0000313" key="10">
    <source>
        <dbReference type="Proteomes" id="UP000664399"/>
    </source>
</evidence>
<keyword evidence="10" id="KW-1185">Reference proteome</keyword>
<evidence type="ECO:0000256" key="2">
    <source>
        <dbReference type="ARBA" id="ARBA00022670"/>
    </source>
</evidence>
<dbReference type="InterPro" id="IPR051156">
    <property type="entry name" value="Mito/Outer_Membr_Metalloprot"/>
</dbReference>
<keyword evidence="7" id="KW-0732">Signal</keyword>
<feature type="domain" description="Peptidase M48" evidence="8">
    <location>
        <begin position="69"/>
        <end position="305"/>
    </location>
</feature>
<protein>
    <submittedName>
        <fullName evidence="9">M48 family metallopeptidase</fullName>
    </submittedName>
</protein>
<evidence type="ECO:0000256" key="4">
    <source>
        <dbReference type="ARBA" id="ARBA00022801"/>
    </source>
</evidence>
<dbReference type="InterPro" id="IPR001915">
    <property type="entry name" value="Peptidase_M48"/>
</dbReference>